<keyword evidence="1" id="KW-0812">Transmembrane</keyword>
<evidence type="ECO:0000313" key="2">
    <source>
        <dbReference type="Proteomes" id="UP001652623"/>
    </source>
</evidence>
<evidence type="ECO:0000313" key="3">
    <source>
        <dbReference type="RefSeq" id="XP_048326314.2"/>
    </source>
</evidence>
<accession>A0ABM3IDV1</accession>
<feature type="transmembrane region" description="Helical" evidence="1">
    <location>
        <begin position="306"/>
        <end position="330"/>
    </location>
</feature>
<sequence>MAEIVFLKSKKLRELAELIYGCELESLQDLYFKSEEEQVKYLRTCKSNMDDAENLLHKCGKLVKKYENDSIRSPIASLILSFTETSLNSALQVVRNYTLRRDYLDKVIAHVHNLIKELDELDAGSAKDVADLTNQIRHYNKAIKQYVRMSANSEASKEFSSTIYDGGIDFPTLVQTYQTALGFGGEFKHLKDDQKLLVYDSIIEASGRGKVLDEETLRAIGSYQGDSLDKASIDIKDIAGKAHLLFKAASIAWDIYTAENPIKEAARSAVVEVAKKGGAVLGDIVGAAATAAVDGAAVTDVLVCGIGMVAGFAASFILGIAAGALFDLIFGSGGSAPLPSDGLIFHVASMPDGMELARRIA</sequence>
<keyword evidence="2" id="KW-1185">Reference proteome</keyword>
<dbReference type="GeneID" id="125421404"/>
<keyword evidence="1" id="KW-1133">Transmembrane helix</keyword>
<dbReference type="RefSeq" id="XP_048326314.2">
    <property type="nucleotide sequence ID" value="XM_048470357.2"/>
</dbReference>
<gene>
    <name evidence="3" type="primary">LOC125421404</name>
</gene>
<evidence type="ECO:0000256" key="1">
    <source>
        <dbReference type="SAM" id="Phobius"/>
    </source>
</evidence>
<dbReference type="Proteomes" id="UP001652623">
    <property type="component" value="Chromosome 8"/>
</dbReference>
<protein>
    <submittedName>
        <fullName evidence="3">Uncharacterized protein LOC125421404</fullName>
    </submittedName>
</protein>
<name>A0ABM3IDV1_ZIZJJ</name>
<keyword evidence="1" id="KW-0472">Membrane</keyword>
<proteinExistence type="predicted"/>
<organism evidence="2 3">
    <name type="scientific">Ziziphus jujuba</name>
    <name type="common">Chinese jujube</name>
    <name type="synonym">Ziziphus sativa</name>
    <dbReference type="NCBI Taxonomy" id="326968"/>
    <lineage>
        <taxon>Eukaryota</taxon>
        <taxon>Viridiplantae</taxon>
        <taxon>Streptophyta</taxon>
        <taxon>Embryophyta</taxon>
        <taxon>Tracheophyta</taxon>
        <taxon>Spermatophyta</taxon>
        <taxon>Magnoliopsida</taxon>
        <taxon>eudicotyledons</taxon>
        <taxon>Gunneridae</taxon>
        <taxon>Pentapetalae</taxon>
        <taxon>rosids</taxon>
        <taxon>fabids</taxon>
        <taxon>Rosales</taxon>
        <taxon>Rhamnaceae</taxon>
        <taxon>Paliureae</taxon>
        <taxon>Ziziphus</taxon>
    </lineage>
</organism>
<reference evidence="3" key="1">
    <citation type="submission" date="2025-08" db="UniProtKB">
        <authorList>
            <consortium name="RefSeq"/>
        </authorList>
    </citation>
    <scope>IDENTIFICATION</scope>
    <source>
        <tissue evidence="3">Seedling</tissue>
    </source>
</reference>